<feature type="binding site" evidence="8">
    <location>
        <position position="122"/>
    </location>
    <ligand>
        <name>ATP</name>
        <dbReference type="ChEBI" id="CHEBI:30616"/>
    </ligand>
</feature>
<dbReference type="AlphaFoldDB" id="A0A0K6I7C5"/>
<feature type="binding site" evidence="8">
    <location>
        <position position="119"/>
    </location>
    <ligand>
        <name>ATP</name>
        <dbReference type="ChEBI" id="CHEBI:30616"/>
    </ligand>
</feature>
<accession>A0A0K6I7C5</accession>
<feature type="binding site" evidence="8">
    <location>
        <position position="292"/>
    </location>
    <ligand>
        <name>Mg(2+)</name>
        <dbReference type="ChEBI" id="CHEBI:18420"/>
    </ligand>
</feature>
<keyword evidence="11" id="KW-1185">Reference proteome</keyword>
<name>A0A0K6I7C5_9BURK</name>
<dbReference type="EMBL" id="CYHF01000008">
    <property type="protein sequence ID" value="CUA99034.1"/>
    <property type="molecule type" value="Genomic_DNA"/>
</dbReference>
<feature type="binding site" evidence="8">
    <location>
        <position position="206"/>
    </location>
    <ligand>
        <name>ATP</name>
        <dbReference type="ChEBI" id="CHEBI:30616"/>
    </ligand>
</feature>
<evidence type="ECO:0000256" key="6">
    <source>
        <dbReference type="ARBA" id="ARBA00022840"/>
    </source>
</evidence>
<feature type="binding site" evidence="8">
    <location>
        <position position="283"/>
    </location>
    <ligand>
        <name>Mg(2+)</name>
        <dbReference type="ChEBI" id="CHEBI:18420"/>
    </ligand>
</feature>
<dbReference type="GO" id="GO:0005524">
    <property type="term" value="F:ATP binding"/>
    <property type="evidence" value="ECO:0007669"/>
    <property type="project" value="UniProtKB-UniRule"/>
</dbReference>
<dbReference type="NCBIfam" id="NF000658">
    <property type="entry name" value="PRK00029.1"/>
    <property type="match status" value="1"/>
</dbReference>
<comment type="catalytic activity">
    <reaction evidence="8">
        <text>L-threonyl-[protein] + ATP = 3-O-(5'-adenylyl)-L-threonyl-[protein] + diphosphate</text>
        <dbReference type="Rhea" id="RHEA:54292"/>
        <dbReference type="Rhea" id="RHEA-COMP:11060"/>
        <dbReference type="Rhea" id="RHEA-COMP:13847"/>
        <dbReference type="ChEBI" id="CHEBI:30013"/>
        <dbReference type="ChEBI" id="CHEBI:30616"/>
        <dbReference type="ChEBI" id="CHEBI:33019"/>
        <dbReference type="ChEBI" id="CHEBI:138113"/>
        <dbReference type="EC" id="2.7.7.108"/>
    </reaction>
</comment>
<keyword evidence="6 8" id="KW-0067">ATP-binding</keyword>
<comment type="similarity">
    <text evidence="1 8">Belongs to the SELO family.</text>
</comment>
<feature type="binding site" evidence="8">
    <location>
        <position position="156"/>
    </location>
    <ligand>
        <name>ATP</name>
        <dbReference type="ChEBI" id="CHEBI:30616"/>
    </ligand>
</feature>
<dbReference type="EC" id="2.7.7.108" evidence="8"/>
<dbReference type="EC" id="2.7.7.-" evidence="8"/>
<evidence type="ECO:0000256" key="3">
    <source>
        <dbReference type="ARBA" id="ARBA00022695"/>
    </source>
</evidence>
<dbReference type="PANTHER" id="PTHR32057:SF14">
    <property type="entry name" value="PROTEIN ADENYLYLTRANSFERASE SELO, MITOCHONDRIAL"/>
    <property type="match status" value="1"/>
</dbReference>
<keyword evidence="5 8" id="KW-0547">Nucleotide-binding</keyword>
<dbReference type="HAMAP" id="MF_00692">
    <property type="entry name" value="SelO"/>
    <property type="match status" value="1"/>
</dbReference>
<comment type="cofactor">
    <cofactor evidence="8">
        <name>Mg(2+)</name>
        <dbReference type="ChEBI" id="CHEBI:18420"/>
    </cofactor>
    <cofactor evidence="8">
        <name>Mn(2+)</name>
        <dbReference type="ChEBI" id="CHEBI:29035"/>
    </cofactor>
</comment>
<feature type="binding site" evidence="8">
    <location>
        <position position="121"/>
    </location>
    <ligand>
        <name>ATP</name>
        <dbReference type="ChEBI" id="CHEBI:30616"/>
    </ligand>
</feature>
<comment type="catalytic activity">
    <reaction evidence="8">
        <text>L-tyrosyl-[protein] + UTP = O-(5'-uridylyl)-L-tyrosyl-[protein] + diphosphate</text>
        <dbReference type="Rhea" id="RHEA:83887"/>
        <dbReference type="Rhea" id="RHEA-COMP:10136"/>
        <dbReference type="Rhea" id="RHEA-COMP:20238"/>
        <dbReference type="ChEBI" id="CHEBI:33019"/>
        <dbReference type="ChEBI" id="CHEBI:46398"/>
        <dbReference type="ChEBI" id="CHEBI:46858"/>
        <dbReference type="ChEBI" id="CHEBI:90602"/>
    </reaction>
</comment>
<organism evidence="10 11">
    <name type="scientific">Thiomonas bhubaneswarensis</name>
    <dbReference type="NCBI Taxonomy" id="339866"/>
    <lineage>
        <taxon>Bacteria</taxon>
        <taxon>Pseudomonadati</taxon>
        <taxon>Pseudomonadota</taxon>
        <taxon>Betaproteobacteria</taxon>
        <taxon>Burkholderiales</taxon>
        <taxon>Thiomonas</taxon>
    </lineage>
</organism>
<evidence type="ECO:0000313" key="11">
    <source>
        <dbReference type="Proteomes" id="UP000183649"/>
    </source>
</evidence>
<evidence type="ECO:0000256" key="5">
    <source>
        <dbReference type="ARBA" id="ARBA00022741"/>
    </source>
</evidence>
<evidence type="ECO:0000256" key="4">
    <source>
        <dbReference type="ARBA" id="ARBA00022723"/>
    </source>
</evidence>
<feature type="region of interest" description="Disordered" evidence="9">
    <location>
        <begin position="499"/>
        <end position="521"/>
    </location>
</feature>
<evidence type="ECO:0000256" key="9">
    <source>
        <dbReference type="SAM" id="MobiDB-lite"/>
    </source>
</evidence>
<dbReference type="PANTHER" id="PTHR32057">
    <property type="entry name" value="PROTEIN ADENYLYLTRANSFERASE SELO, MITOCHONDRIAL"/>
    <property type="match status" value="1"/>
</dbReference>
<comment type="catalytic activity">
    <reaction evidence="8">
        <text>L-tyrosyl-[protein] + ATP = O-(5'-adenylyl)-L-tyrosyl-[protein] + diphosphate</text>
        <dbReference type="Rhea" id="RHEA:54288"/>
        <dbReference type="Rhea" id="RHEA-COMP:10136"/>
        <dbReference type="Rhea" id="RHEA-COMP:13846"/>
        <dbReference type="ChEBI" id="CHEBI:30616"/>
        <dbReference type="ChEBI" id="CHEBI:33019"/>
        <dbReference type="ChEBI" id="CHEBI:46858"/>
        <dbReference type="ChEBI" id="CHEBI:83624"/>
        <dbReference type="EC" id="2.7.7.108"/>
    </reaction>
</comment>
<dbReference type="STRING" id="339866.GCA_001418255_02373"/>
<feature type="binding site" evidence="8">
    <location>
        <position position="155"/>
    </location>
    <ligand>
        <name>ATP</name>
        <dbReference type="ChEBI" id="CHEBI:30616"/>
    </ligand>
</feature>
<evidence type="ECO:0000313" key="10">
    <source>
        <dbReference type="EMBL" id="CUA99034.1"/>
    </source>
</evidence>
<dbReference type="GO" id="GO:0030145">
    <property type="term" value="F:manganese ion binding"/>
    <property type="evidence" value="ECO:0007669"/>
    <property type="project" value="UniProtKB-UniRule"/>
</dbReference>
<evidence type="ECO:0000256" key="8">
    <source>
        <dbReference type="HAMAP-Rule" id="MF_00692"/>
    </source>
</evidence>
<evidence type="ECO:0000256" key="2">
    <source>
        <dbReference type="ARBA" id="ARBA00022679"/>
    </source>
</evidence>
<feature type="active site" description="Proton acceptor" evidence="8">
    <location>
        <position position="282"/>
    </location>
</feature>
<keyword evidence="2 8" id="KW-0808">Transferase</keyword>
<reference evidence="11" key="1">
    <citation type="submission" date="2015-08" db="EMBL/GenBank/DDBJ databases">
        <authorList>
            <person name="Varghese N."/>
        </authorList>
    </citation>
    <scope>NUCLEOTIDE SEQUENCE [LARGE SCALE GENOMIC DNA]</scope>
    <source>
        <strain evidence="11">DSM 18181</strain>
    </source>
</reference>
<keyword evidence="3 8" id="KW-0548">Nucleotidyltransferase</keyword>
<sequence>MPAGAPAFSENSRMTPVALALDTPAPARTGQTWPPLAHAYATLGDAFSVPVAVSPLPDPVLVASSARAAALVGLSPPRNAAEEHDWALAFGGHVAEISGGSRATVYAGHQFGNWAGQLGDGRALLLGDWPDADGDGRWEVQFKGSGRTPYSRMGDGWAVLRSSIREFLCSEAMAALGIPTTRALCLVGSTRPVRRERIETAAMVTRLSPSFVRFGHFEHFSYSGQTDQLRQLCDWVIAHHAPACADAPQPALALLQWVVDRTAQLIAQWQAVGFIHGVMNTDNMSILGWTIDYGPFAFLDAYDPLHTPNTTDRGGRYAYGRQPAIAHWNLLALGQALLPLIDAPESALEVINGFRPKYVQAMQRQLAAKLGLTRLLPDDGDLFQDLLDTLQANHSDWTLSFRHLARLAADERAPIPAALTEQARREPQRLADWVARYRARLRLEPRGDAERAVAMNAVNPVVVLRHHLAQNAIAQAEAGDFSEVRRLLRALENPFDADAAPAHYTEPPPEHAPPACLSCSS</sequence>
<dbReference type="GO" id="GO:0000287">
    <property type="term" value="F:magnesium ion binding"/>
    <property type="evidence" value="ECO:0007669"/>
    <property type="project" value="UniProtKB-UniRule"/>
</dbReference>
<evidence type="ECO:0000256" key="7">
    <source>
        <dbReference type="ARBA" id="ARBA00022842"/>
    </source>
</evidence>
<protein>
    <recommendedName>
        <fullName evidence="8">Protein nucleotidyltransferase YdiU</fullName>
        <ecNumber evidence="8">2.7.7.-</ecNumber>
    </recommendedName>
    <alternativeName>
        <fullName evidence="8">Protein adenylyltransferase YdiU</fullName>
        <ecNumber evidence="8">2.7.7.108</ecNumber>
    </alternativeName>
    <alternativeName>
        <fullName evidence="8">Protein uridylyltransferase YdiU</fullName>
        <ecNumber evidence="8">2.7.7.-</ecNumber>
    </alternativeName>
</protein>
<comment type="function">
    <text evidence="8">Nucleotidyltransferase involved in the post-translational modification of proteins. It can catalyze the addition of adenosine monophosphate (AMP) or uridine monophosphate (UMP) to a protein, resulting in modifications known as AMPylation and UMPylation.</text>
</comment>
<gene>
    <name evidence="8" type="primary">ydiU</name>
    <name evidence="8" type="synonym">selO</name>
    <name evidence="10" type="ORF">Ga0061069_108145</name>
</gene>
<keyword evidence="8" id="KW-0464">Manganese</keyword>
<dbReference type="GO" id="GO:0070733">
    <property type="term" value="F:AMPylase activity"/>
    <property type="evidence" value="ECO:0007669"/>
    <property type="project" value="UniProtKB-EC"/>
</dbReference>
<proteinExistence type="inferred from homology"/>
<dbReference type="InterPro" id="IPR003846">
    <property type="entry name" value="SelO"/>
</dbReference>
<comment type="catalytic activity">
    <reaction evidence="8">
        <text>L-seryl-[protein] + UTP = O-(5'-uridylyl)-L-seryl-[protein] + diphosphate</text>
        <dbReference type="Rhea" id="RHEA:64604"/>
        <dbReference type="Rhea" id="RHEA-COMP:9863"/>
        <dbReference type="Rhea" id="RHEA-COMP:16635"/>
        <dbReference type="ChEBI" id="CHEBI:29999"/>
        <dbReference type="ChEBI" id="CHEBI:33019"/>
        <dbReference type="ChEBI" id="CHEBI:46398"/>
        <dbReference type="ChEBI" id="CHEBI:156051"/>
    </reaction>
</comment>
<comment type="catalytic activity">
    <reaction evidence="8">
        <text>L-seryl-[protein] + ATP = 3-O-(5'-adenylyl)-L-seryl-[protein] + diphosphate</text>
        <dbReference type="Rhea" id="RHEA:58120"/>
        <dbReference type="Rhea" id="RHEA-COMP:9863"/>
        <dbReference type="Rhea" id="RHEA-COMP:15073"/>
        <dbReference type="ChEBI" id="CHEBI:29999"/>
        <dbReference type="ChEBI" id="CHEBI:30616"/>
        <dbReference type="ChEBI" id="CHEBI:33019"/>
        <dbReference type="ChEBI" id="CHEBI:142516"/>
        <dbReference type="EC" id="2.7.7.108"/>
    </reaction>
</comment>
<keyword evidence="7 8" id="KW-0460">Magnesium</keyword>
<comment type="catalytic activity">
    <reaction evidence="8">
        <text>L-histidyl-[protein] + UTP = N(tele)-(5'-uridylyl)-L-histidyl-[protein] + diphosphate</text>
        <dbReference type="Rhea" id="RHEA:83891"/>
        <dbReference type="Rhea" id="RHEA-COMP:9745"/>
        <dbReference type="Rhea" id="RHEA-COMP:20239"/>
        <dbReference type="ChEBI" id="CHEBI:29979"/>
        <dbReference type="ChEBI" id="CHEBI:33019"/>
        <dbReference type="ChEBI" id="CHEBI:46398"/>
        <dbReference type="ChEBI" id="CHEBI:233474"/>
    </reaction>
</comment>
<feature type="binding site" evidence="8">
    <location>
        <position position="143"/>
    </location>
    <ligand>
        <name>ATP</name>
        <dbReference type="ChEBI" id="CHEBI:30616"/>
    </ligand>
</feature>
<evidence type="ECO:0000256" key="1">
    <source>
        <dbReference type="ARBA" id="ARBA00009747"/>
    </source>
</evidence>
<dbReference type="Proteomes" id="UP000183649">
    <property type="component" value="Unassembled WGS sequence"/>
</dbReference>
<feature type="binding site" evidence="8">
    <location>
        <position position="213"/>
    </location>
    <ligand>
        <name>ATP</name>
        <dbReference type="ChEBI" id="CHEBI:30616"/>
    </ligand>
</feature>
<feature type="binding site" evidence="8">
    <location>
        <position position="292"/>
    </location>
    <ligand>
        <name>ATP</name>
        <dbReference type="ChEBI" id="CHEBI:30616"/>
    </ligand>
</feature>
<keyword evidence="4 8" id="KW-0479">Metal-binding</keyword>
<dbReference type="Pfam" id="PF02696">
    <property type="entry name" value="SelO"/>
    <property type="match status" value="1"/>
</dbReference>